<dbReference type="AlphaFoldDB" id="A0A5C1ADY4"/>
<gene>
    <name evidence="1" type="ORF">PX52LOC_04585</name>
</gene>
<dbReference type="KEGG" id="lrs:PX52LOC_04585"/>
<dbReference type="EMBL" id="CP042425">
    <property type="protein sequence ID" value="QEL17589.1"/>
    <property type="molecule type" value="Genomic_DNA"/>
</dbReference>
<dbReference type="RefSeq" id="WP_149112178.1">
    <property type="nucleotide sequence ID" value="NZ_CP042425.1"/>
</dbReference>
<sequence length="98" mass="10208">MENTIAPLYGLAKTTAQHLVASFDGHGGPREKLTAVLAGVLNTLCANADRMTPTEAFAIALARDTLTQIPPCALLRDDVEALAGLVNSACQIGSTRDS</sequence>
<name>A0A5C1ADY4_9BACT</name>
<keyword evidence="2" id="KW-1185">Reference proteome</keyword>
<evidence type="ECO:0000313" key="2">
    <source>
        <dbReference type="Proteomes" id="UP000324974"/>
    </source>
</evidence>
<accession>A0A5C1ADY4</accession>
<dbReference type="Proteomes" id="UP000324974">
    <property type="component" value="Chromosome"/>
</dbReference>
<reference evidence="2" key="1">
    <citation type="submission" date="2019-08" db="EMBL/GenBank/DDBJ databases">
        <title>Limnoglobus roseus gen. nov., sp. nov., a novel freshwater planctomycete with a giant genome from the family Gemmataceae.</title>
        <authorList>
            <person name="Kulichevskaya I.S."/>
            <person name="Naumoff D.G."/>
            <person name="Miroshnikov K."/>
            <person name="Ivanova A."/>
            <person name="Philippov D.A."/>
            <person name="Hakobyan A."/>
            <person name="Rijpstra I.C."/>
            <person name="Sinninghe Damste J.S."/>
            <person name="Liesack W."/>
            <person name="Dedysh S.N."/>
        </authorList>
    </citation>
    <scope>NUCLEOTIDE SEQUENCE [LARGE SCALE GENOMIC DNA]</scope>
    <source>
        <strain evidence="2">PX52</strain>
    </source>
</reference>
<evidence type="ECO:0000313" key="1">
    <source>
        <dbReference type="EMBL" id="QEL17589.1"/>
    </source>
</evidence>
<organism evidence="1 2">
    <name type="scientific">Limnoglobus roseus</name>
    <dbReference type="NCBI Taxonomy" id="2598579"/>
    <lineage>
        <taxon>Bacteria</taxon>
        <taxon>Pseudomonadati</taxon>
        <taxon>Planctomycetota</taxon>
        <taxon>Planctomycetia</taxon>
        <taxon>Gemmatales</taxon>
        <taxon>Gemmataceae</taxon>
        <taxon>Limnoglobus</taxon>
    </lineage>
</organism>
<proteinExistence type="predicted"/>
<protein>
    <submittedName>
        <fullName evidence="1">Uncharacterized protein</fullName>
    </submittedName>
</protein>